<evidence type="ECO:0000313" key="3">
    <source>
        <dbReference type="Proteomes" id="UP000031246"/>
    </source>
</evidence>
<name>A0A0C1DC55_9SPHI</name>
<dbReference type="RefSeq" id="WP_039473628.1">
    <property type="nucleotide sequence ID" value="NZ_JSYN01000006.1"/>
</dbReference>
<proteinExistence type="predicted"/>
<reference evidence="2 3" key="1">
    <citation type="submission" date="2014-10" db="EMBL/GenBank/DDBJ databases">
        <title>Pedobacter Kyungheensis.</title>
        <authorList>
            <person name="Anderson B.M."/>
            <person name="Newman J.D."/>
        </authorList>
    </citation>
    <scope>NUCLEOTIDE SEQUENCE [LARGE SCALE GENOMIC DNA]</scope>
    <source>
        <strain evidence="2 3">KACC 16221</strain>
    </source>
</reference>
<sequence>MKRFKHCLCFLALTCLSSLTAFSQEGVIDSSHVVTLRIDPQSARGAAVSQIFDEVKFVPLETTRESLFGNISELKIAGNKFLIYDYDTKAVLVFTNEGKYLTKIDAAKLQTEKADKEKAVTHGFTLVKEANTEYIAVYTPNNVQYFTLEGNFVKKTKNFNYYSPKLSFANSDVVIRPYTYIKKGKDSTRYSVVTIDKKTKDTVGYFKRDPKFFEKDDWYGDDPITKYNDSEAFYTNYYDYRLYKLTAKKMELAYKFIFPAINTLPKDFITNPIYVKKRFEYFEKNKKTIHGIGSSYLIGDQLYLKLSNIFWDKDQKKSLIYNTKTTELLSFQDLEPDSLSSFLPVTDSGFGYDFENRGFLAYEDKKFYTSYSALAMFTFKERSAGKTNKYPPLLENYFKTGDRKSNPVIIILKPKQI</sequence>
<keyword evidence="3" id="KW-1185">Reference proteome</keyword>
<feature type="chain" id="PRO_5002130779" description="6-bladed beta-propeller" evidence="1">
    <location>
        <begin position="24"/>
        <end position="417"/>
    </location>
</feature>
<dbReference type="OrthoDB" id="828283at2"/>
<evidence type="ECO:0008006" key="4">
    <source>
        <dbReference type="Google" id="ProtNLM"/>
    </source>
</evidence>
<dbReference type="EMBL" id="JSYN01000006">
    <property type="protein sequence ID" value="KIA95151.1"/>
    <property type="molecule type" value="Genomic_DNA"/>
</dbReference>
<dbReference type="AlphaFoldDB" id="A0A0C1DC55"/>
<dbReference type="Proteomes" id="UP000031246">
    <property type="component" value="Unassembled WGS sequence"/>
</dbReference>
<dbReference type="Pfam" id="PF17170">
    <property type="entry name" value="DUF5128"/>
    <property type="match status" value="1"/>
</dbReference>
<dbReference type="Gene3D" id="2.120.10.30">
    <property type="entry name" value="TolB, C-terminal domain"/>
    <property type="match status" value="1"/>
</dbReference>
<accession>A0A0C1DC55</accession>
<evidence type="ECO:0000313" key="2">
    <source>
        <dbReference type="EMBL" id="KIA95151.1"/>
    </source>
</evidence>
<gene>
    <name evidence="2" type="ORF">OC25_07395</name>
</gene>
<feature type="signal peptide" evidence="1">
    <location>
        <begin position="1"/>
        <end position="23"/>
    </location>
</feature>
<evidence type="ECO:0000256" key="1">
    <source>
        <dbReference type="SAM" id="SignalP"/>
    </source>
</evidence>
<comment type="caution">
    <text evidence="2">The sequence shown here is derived from an EMBL/GenBank/DDBJ whole genome shotgun (WGS) entry which is preliminary data.</text>
</comment>
<dbReference type="InterPro" id="IPR011042">
    <property type="entry name" value="6-blade_b-propeller_TolB-like"/>
</dbReference>
<organism evidence="2 3">
    <name type="scientific">Pedobacter kyungheensis</name>
    <dbReference type="NCBI Taxonomy" id="1069985"/>
    <lineage>
        <taxon>Bacteria</taxon>
        <taxon>Pseudomonadati</taxon>
        <taxon>Bacteroidota</taxon>
        <taxon>Sphingobacteriia</taxon>
        <taxon>Sphingobacteriales</taxon>
        <taxon>Sphingobacteriaceae</taxon>
        <taxon>Pedobacter</taxon>
    </lineage>
</organism>
<keyword evidence="1" id="KW-0732">Signal</keyword>
<protein>
    <recommendedName>
        <fullName evidence="4">6-bladed beta-propeller</fullName>
    </recommendedName>
</protein>